<dbReference type="InterPro" id="IPR000719">
    <property type="entry name" value="Prot_kinase_dom"/>
</dbReference>
<sequence>MKQPTSPPLASYALAGPGTRLNDIYVIDRLIATGGMGQVFVGHTIETADKVAIKMIRPELAQSDTYLALFRKEAAALHRSPHEAIVRYYLFTTDPELRCPYLAMEFVEGESLASLLDRGPLDLGTVRVLQRRLAGGLDVAHRAGVIHRDLSPDNIILPENDPNQAKIIDFGIARDSKGDATVIGGEFAGKSNYVSPEQIGLFGGEVTTKSDVYSLGLTLAAALLGRSIDMGGLPAEVVRKRSSVPDLSEMPAEMRPLLRRMLQPRPEDRPTMAEVAFASTEAAPASARPVPQKRRWILPAAAAAAAALIGAGAVAMLSLGDRKSGSLEQFPLVAPRLTAEAPPQAATPPVEQSPQPSVSATSAPSASAPPIQSATNPIPSDPSPLAPPPSNLSAPPGAPVATAPAPLDASPDHATAAQLAELKLSEVSPAAPPTRPTRPAAEPDGVQTAGIVARPAEQQSGSAVPPPEGAFRDCGGCPEMLPAPAGVFAMGSNADPSERPIRKVKVAPFMVGRFPVTEGEWRLCVAAKGCSFDPGGDEGAPAHNLSWDDAAQYVDWLSKLTGHRYRLLSEAEWEYAARGGGATRYWWGDQFKPEMSACRSCGDQSAEGPPKIGLYPPNGFGLQDVTGSVSQWVADCWHRSFKGAPTDGSAWTSLNCPERVLRGGSWNSAPADLRVTNREFYDPKVRYPGHGLRVGRDP</sequence>
<dbReference type="InterPro" id="IPR011009">
    <property type="entry name" value="Kinase-like_dom_sf"/>
</dbReference>
<protein>
    <submittedName>
        <fullName evidence="3">Serine/threonine protein kinase</fullName>
    </submittedName>
</protein>
<comment type="caution">
    <text evidence="3">The sequence shown here is derived from an EMBL/GenBank/DDBJ whole genome shotgun (WGS) entry which is preliminary data.</text>
</comment>
<dbReference type="SUPFAM" id="SSF56112">
    <property type="entry name" value="Protein kinase-like (PK-like)"/>
    <property type="match status" value="1"/>
</dbReference>
<evidence type="ECO:0000259" key="2">
    <source>
        <dbReference type="PROSITE" id="PS50011"/>
    </source>
</evidence>
<keyword evidence="3" id="KW-0808">Transferase</keyword>
<dbReference type="InterPro" id="IPR051043">
    <property type="entry name" value="Sulfatase_Mod_Factor_Kinase"/>
</dbReference>
<feature type="region of interest" description="Disordered" evidence="1">
    <location>
        <begin position="340"/>
        <end position="411"/>
    </location>
</feature>
<dbReference type="PANTHER" id="PTHR23150:SF35">
    <property type="entry name" value="BLL6746 PROTEIN"/>
    <property type="match status" value="1"/>
</dbReference>
<keyword evidence="3" id="KW-0418">Kinase</keyword>
<dbReference type="CDD" id="cd14014">
    <property type="entry name" value="STKc_PknB_like"/>
    <property type="match status" value="1"/>
</dbReference>
<dbReference type="Gene3D" id="3.30.200.20">
    <property type="entry name" value="Phosphorylase Kinase, domain 1"/>
    <property type="match status" value="1"/>
</dbReference>
<proteinExistence type="predicted"/>
<feature type="compositionally biased region" description="Pro residues" evidence="1">
    <location>
        <begin position="379"/>
        <end position="390"/>
    </location>
</feature>
<dbReference type="RefSeq" id="WP_102843516.1">
    <property type="nucleotide sequence ID" value="NZ_PDZR01000008.1"/>
</dbReference>
<dbReference type="InterPro" id="IPR016187">
    <property type="entry name" value="CTDL_fold"/>
</dbReference>
<dbReference type="Pfam" id="PF00069">
    <property type="entry name" value="Pkinase"/>
    <property type="match status" value="1"/>
</dbReference>
<dbReference type="GO" id="GO:0120147">
    <property type="term" value="F:formylglycine-generating oxidase activity"/>
    <property type="evidence" value="ECO:0007669"/>
    <property type="project" value="TreeGrafter"/>
</dbReference>
<dbReference type="InterPro" id="IPR005532">
    <property type="entry name" value="SUMF_dom"/>
</dbReference>
<feature type="compositionally biased region" description="Low complexity" evidence="1">
    <location>
        <begin position="340"/>
        <end position="378"/>
    </location>
</feature>
<evidence type="ECO:0000313" key="3">
    <source>
        <dbReference type="EMBL" id="PNG26351.1"/>
    </source>
</evidence>
<accession>A0A2J7THV0</accession>
<feature type="domain" description="Protein kinase" evidence="2">
    <location>
        <begin position="25"/>
        <end position="297"/>
    </location>
</feature>
<dbReference type="GO" id="GO:0005524">
    <property type="term" value="F:ATP binding"/>
    <property type="evidence" value="ECO:0007669"/>
    <property type="project" value="InterPro"/>
</dbReference>
<organism evidence="3 4">
    <name type="scientific">Methylocella silvestris</name>
    <dbReference type="NCBI Taxonomy" id="199596"/>
    <lineage>
        <taxon>Bacteria</taxon>
        <taxon>Pseudomonadati</taxon>
        <taxon>Pseudomonadota</taxon>
        <taxon>Alphaproteobacteria</taxon>
        <taxon>Hyphomicrobiales</taxon>
        <taxon>Beijerinckiaceae</taxon>
        <taxon>Methylocella</taxon>
    </lineage>
</organism>
<dbReference type="Pfam" id="PF03781">
    <property type="entry name" value="FGE-sulfatase"/>
    <property type="match status" value="1"/>
</dbReference>
<name>A0A2J7THV0_METSI</name>
<reference evidence="3 4" key="1">
    <citation type="submission" date="2017-10" db="EMBL/GenBank/DDBJ databases">
        <title>Genome announcement of Methylocella silvestris TVC from permafrost.</title>
        <authorList>
            <person name="Wang J."/>
            <person name="Geng K."/>
            <person name="Ul-Haque F."/>
            <person name="Crombie A.T."/>
            <person name="Street L.E."/>
            <person name="Wookey P.A."/>
            <person name="Murrell J.C."/>
            <person name="Pratscher J."/>
        </authorList>
    </citation>
    <scope>NUCLEOTIDE SEQUENCE [LARGE SCALE GENOMIC DNA]</scope>
    <source>
        <strain evidence="3 4">TVC</strain>
    </source>
</reference>
<dbReference type="Gene3D" id="3.90.1580.10">
    <property type="entry name" value="paralog of FGE (formylglycine-generating enzyme)"/>
    <property type="match status" value="1"/>
</dbReference>
<dbReference type="AlphaFoldDB" id="A0A2J7THV0"/>
<dbReference type="GO" id="GO:0004674">
    <property type="term" value="F:protein serine/threonine kinase activity"/>
    <property type="evidence" value="ECO:0007669"/>
    <property type="project" value="UniProtKB-KW"/>
</dbReference>
<evidence type="ECO:0000256" key="1">
    <source>
        <dbReference type="SAM" id="MobiDB-lite"/>
    </source>
</evidence>
<dbReference type="Proteomes" id="UP000236286">
    <property type="component" value="Unassembled WGS sequence"/>
</dbReference>
<dbReference type="PROSITE" id="PS50011">
    <property type="entry name" value="PROTEIN_KINASE_DOM"/>
    <property type="match status" value="1"/>
</dbReference>
<dbReference type="PROSITE" id="PS00109">
    <property type="entry name" value="PROTEIN_KINASE_TYR"/>
    <property type="match status" value="1"/>
</dbReference>
<evidence type="ECO:0000313" key="4">
    <source>
        <dbReference type="Proteomes" id="UP000236286"/>
    </source>
</evidence>
<dbReference type="OrthoDB" id="9768004at2"/>
<feature type="region of interest" description="Disordered" evidence="1">
    <location>
        <begin position="423"/>
        <end position="444"/>
    </location>
</feature>
<dbReference type="Gene3D" id="1.10.510.10">
    <property type="entry name" value="Transferase(Phosphotransferase) domain 1"/>
    <property type="match status" value="1"/>
</dbReference>
<dbReference type="SUPFAM" id="SSF56436">
    <property type="entry name" value="C-type lectin-like"/>
    <property type="match status" value="1"/>
</dbReference>
<dbReference type="InterPro" id="IPR042095">
    <property type="entry name" value="SUMF_sf"/>
</dbReference>
<feature type="compositionally biased region" description="Low complexity" evidence="1">
    <location>
        <begin position="391"/>
        <end position="406"/>
    </location>
</feature>
<dbReference type="EMBL" id="PDZR01000008">
    <property type="protein sequence ID" value="PNG26351.1"/>
    <property type="molecule type" value="Genomic_DNA"/>
</dbReference>
<dbReference type="PANTHER" id="PTHR23150">
    <property type="entry name" value="SULFATASE MODIFYING FACTOR 1, 2"/>
    <property type="match status" value="1"/>
</dbReference>
<dbReference type="InterPro" id="IPR008266">
    <property type="entry name" value="Tyr_kinase_AS"/>
</dbReference>
<keyword evidence="3" id="KW-0723">Serine/threonine-protein kinase</keyword>
<gene>
    <name evidence="3" type="ORF">CR492_09290</name>
</gene>